<evidence type="ECO:0000313" key="3">
    <source>
        <dbReference type="Proteomes" id="UP000383932"/>
    </source>
</evidence>
<protein>
    <submittedName>
        <fullName evidence="2">Uncharacterized protein</fullName>
    </submittedName>
</protein>
<comment type="caution">
    <text evidence="2">The sequence shown here is derived from an EMBL/GenBank/DDBJ whole genome shotgun (WGS) entry which is preliminary data.</text>
</comment>
<sequence>MSNGHQRPPSNDGGNIDYSAAFTPHPSRSRSGTQTDYITRVANVTSLVRPGLVRIRTVMPRKSTFPPLTLQRPRPRPASLNLAHSTFSPLKVKGAEFGHGHRRTQTQIIHITHNGPHMCGGEEYCRCGEENEETRASAELAHTQAIFTASLEEDPLPGVRARSPTAYMVAGKSLPMEVEVDVVKVDAASPNKADEFRFPLPTGGYKFPPTDSDPYDAPAPVPSPSPVPSRAPTPVAAAVPRISVGTVEVGIRRGRYCMPAPWLKLVRGLSLRRRRRRAVSAARKLPEPVGFHERIAHAEHEWRPAHDRLQAELEPMPLGLVHHRLGDKGMMMRLPEVEYDTFLEWPWR</sequence>
<organism evidence="2 3">
    <name type="scientific">Ceratobasidium theobromae</name>
    <dbReference type="NCBI Taxonomy" id="1582974"/>
    <lineage>
        <taxon>Eukaryota</taxon>
        <taxon>Fungi</taxon>
        <taxon>Dikarya</taxon>
        <taxon>Basidiomycota</taxon>
        <taxon>Agaricomycotina</taxon>
        <taxon>Agaricomycetes</taxon>
        <taxon>Cantharellales</taxon>
        <taxon>Ceratobasidiaceae</taxon>
        <taxon>Ceratobasidium</taxon>
    </lineage>
</organism>
<proteinExistence type="predicted"/>
<feature type="region of interest" description="Disordered" evidence="1">
    <location>
        <begin position="1"/>
        <end position="36"/>
    </location>
</feature>
<reference evidence="2 3" key="1">
    <citation type="journal article" date="2019" name="Fungal Biol. Biotechnol.">
        <title>Draft genome sequence of fastidious pathogen Ceratobasidium theobromae, which causes vascular-streak dieback in Theobroma cacao.</title>
        <authorList>
            <person name="Ali S.S."/>
            <person name="Asman A."/>
            <person name="Shao J."/>
            <person name="Firmansyah A.P."/>
            <person name="Susilo A.W."/>
            <person name="Rosmana A."/>
            <person name="McMahon P."/>
            <person name="Junaid M."/>
            <person name="Guest D."/>
            <person name="Kheng T.Y."/>
            <person name="Meinhardt L.W."/>
            <person name="Bailey B.A."/>
        </authorList>
    </citation>
    <scope>NUCLEOTIDE SEQUENCE [LARGE SCALE GENOMIC DNA]</scope>
    <source>
        <strain evidence="2 3">CT2</strain>
    </source>
</reference>
<gene>
    <name evidence="2" type="ORF">CTheo_7161</name>
</gene>
<name>A0A5N5QCK3_9AGAM</name>
<dbReference type="Proteomes" id="UP000383932">
    <property type="component" value="Unassembled WGS sequence"/>
</dbReference>
<feature type="compositionally biased region" description="Polar residues" evidence="1">
    <location>
        <begin position="1"/>
        <end position="13"/>
    </location>
</feature>
<dbReference type="OrthoDB" id="3136450at2759"/>
<dbReference type="EMBL" id="SSOP01000276">
    <property type="protein sequence ID" value="KAB5589394.1"/>
    <property type="molecule type" value="Genomic_DNA"/>
</dbReference>
<dbReference type="AlphaFoldDB" id="A0A5N5QCK3"/>
<accession>A0A5N5QCK3</accession>
<keyword evidence="3" id="KW-1185">Reference proteome</keyword>
<evidence type="ECO:0000313" key="2">
    <source>
        <dbReference type="EMBL" id="KAB5589394.1"/>
    </source>
</evidence>
<evidence type="ECO:0000256" key="1">
    <source>
        <dbReference type="SAM" id="MobiDB-lite"/>
    </source>
</evidence>
<feature type="compositionally biased region" description="Pro residues" evidence="1">
    <location>
        <begin position="217"/>
        <end position="231"/>
    </location>
</feature>
<feature type="region of interest" description="Disordered" evidence="1">
    <location>
        <begin position="208"/>
        <end position="233"/>
    </location>
</feature>